<feature type="transmembrane region" description="Helical" evidence="6">
    <location>
        <begin position="121"/>
        <end position="148"/>
    </location>
</feature>
<evidence type="ECO:0000256" key="3">
    <source>
        <dbReference type="ARBA" id="ARBA00022692"/>
    </source>
</evidence>
<keyword evidence="5 6" id="KW-0472">Membrane</keyword>
<keyword evidence="3 6" id="KW-0812">Transmembrane</keyword>
<dbReference type="GO" id="GO:0015171">
    <property type="term" value="F:amino acid transmembrane transporter activity"/>
    <property type="evidence" value="ECO:0007669"/>
    <property type="project" value="TreeGrafter"/>
</dbReference>
<dbReference type="GeneID" id="70133953"/>
<organism evidence="8 9">
    <name type="scientific">Truncatella angustata</name>
    <dbReference type="NCBI Taxonomy" id="152316"/>
    <lineage>
        <taxon>Eukaryota</taxon>
        <taxon>Fungi</taxon>
        <taxon>Dikarya</taxon>
        <taxon>Ascomycota</taxon>
        <taxon>Pezizomycotina</taxon>
        <taxon>Sordariomycetes</taxon>
        <taxon>Xylariomycetidae</taxon>
        <taxon>Amphisphaeriales</taxon>
        <taxon>Sporocadaceae</taxon>
        <taxon>Truncatella</taxon>
    </lineage>
</organism>
<keyword evidence="4 6" id="KW-1133">Transmembrane helix</keyword>
<dbReference type="RefSeq" id="XP_045954071.1">
    <property type="nucleotide sequence ID" value="XM_046105062.1"/>
</dbReference>
<dbReference type="PANTHER" id="PTHR43341:SF38">
    <property type="entry name" value="PROLINE TRANSPORTER (EUROFUNG)"/>
    <property type="match status" value="1"/>
</dbReference>
<comment type="subcellular location">
    <subcellularLocation>
        <location evidence="1">Membrane</location>
        <topology evidence="1">Multi-pass membrane protein</topology>
    </subcellularLocation>
</comment>
<dbReference type="OrthoDB" id="3900342at2759"/>
<dbReference type="InterPro" id="IPR004841">
    <property type="entry name" value="AA-permease/SLC12A_dom"/>
</dbReference>
<feature type="transmembrane region" description="Helical" evidence="6">
    <location>
        <begin position="238"/>
        <end position="260"/>
    </location>
</feature>
<evidence type="ECO:0000259" key="7">
    <source>
        <dbReference type="Pfam" id="PF00324"/>
    </source>
</evidence>
<dbReference type="EMBL" id="JAGPXC010000008">
    <property type="protein sequence ID" value="KAH6647559.1"/>
    <property type="molecule type" value="Genomic_DNA"/>
</dbReference>
<dbReference type="Pfam" id="PF00324">
    <property type="entry name" value="AA_permease"/>
    <property type="match status" value="1"/>
</dbReference>
<feature type="transmembrane region" description="Helical" evidence="6">
    <location>
        <begin position="76"/>
        <end position="100"/>
    </location>
</feature>
<comment type="caution">
    <text evidence="8">The sequence shown here is derived from an EMBL/GenBank/DDBJ whole genome shotgun (WGS) entry which is preliminary data.</text>
</comment>
<evidence type="ECO:0000256" key="1">
    <source>
        <dbReference type="ARBA" id="ARBA00004141"/>
    </source>
</evidence>
<protein>
    <submittedName>
        <fullName evidence="8">AAT family amino acid transporter</fullName>
    </submittedName>
</protein>
<sequence>MATLDVLGYESREKDVEKTADITKIQSGANGQVIDSGGTKRAIKSRHAQMIAIGGTIGTSLFVASGQALAVGGPALLLIAYIVMSLMVYGIVTAVIEVGTHLPISGATMSMHCGRYVSKSLGVALGYLYFYSFGIIAAYELTAATIIIDYWPHGVHVAVWITVLMAVVIALNIFPVRVYAESEFWFAGIKVAMITGLLILSLVLMLGGGPDHERLGFRYWYDPGAVNESIVGGAGGRFVAFLRVWILSGFSFYFGPELIIVTSGEMRNPQKNLPIASRQFFYRLIFFYVLSALAIGAICASNSPGLVSGAGNANASPWVIAIHNAGIEILPSVVNAGILTSAWSSGSSYLYMSSRSIYSLAISGHAPKTLARCNRWGVPYNSIMAASLFLPLAYMVCNSEAGVVFNWFINLTNTAGYTSWIICCVTIVRFRKACEAQGITSPYRSPIQPWAAWICMILFTVLCLLNGFTVFFPGNWSTPGFFSAYVGIPIFLLIWLRHKFTSGRHDSWMYSPRAVDLVTGLTIVEADAQLRKTS</sequence>
<name>A0A9P8UDH5_9PEZI</name>
<dbReference type="FunFam" id="1.20.1740.10:FF:000001">
    <property type="entry name" value="Amino acid permease"/>
    <property type="match status" value="1"/>
</dbReference>
<accession>A0A9P8UDH5</accession>
<feature type="transmembrane region" description="Helical" evidence="6">
    <location>
        <begin position="450"/>
        <end position="472"/>
    </location>
</feature>
<feature type="transmembrane region" description="Helical" evidence="6">
    <location>
        <begin position="478"/>
        <end position="496"/>
    </location>
</feature>
<feature type="transmembrane region" description="Helical" evidence="6">
    <location>
        <begin position="154"/>
        <end position="174"/>
    </location>
</feature>
<gene>
    <name evidence="8" type="ORF">BKA67DRAFT_594582</name>
</gene>
<keyword evidence="9" id="KW-1185">Reference proteome</keyword>
<reference evidence="8" key="1">
    <citation type="journal article" date="2021" name="Nat. Commun.">
        <title>Genetic determinants of endophytism in the Arabidopsis root mycobiome.</title>
        <authorList>
            <person name="Mesny F."/>
            <person name="Miyauchi S."/>
            <person name="Thiergart T."/>
            <person name="Pickel B."/>
            <person name="Atanasova L."/>
            <person name="Karlsson M."/>
            <person name="Huettel B."/>
            <person name="Barry K.W."/>
            <person name="Haridas S."/>
            <person name="Chen C."/>
            <person name="Bauer D."/>
            <person name="Andreopoulos W."/>
            <person name="Pangilinan J."/>
            <person name="LaButti K."/>
            <person name="Riley R."/>
            <person name="Lipzen A."/>
            <person name="Clum A."/>
            <person name="Drula E."/>
            <person name="Henrissat B."/>
            <person name="Kohler A."/>
            <person name="Grigoriev I.V."/>
            <person name="Martin F.M."/>
            <person name="Hacquard S."/>
        </authorList>
    </citation>
    <scope>NUCLEOTIDE SEQUENCE</scope>
    <source>
        <strain evidence="8">MPI-SDFR-AT-0073</strain>
    </source>
</reference>
<evidence type="ECO:0000256" key="2">
    <source>
        <dbReference type="ARBA" id="ARBA00022448"/>
    </source>
</evidence>
<feature type="transmembrane region" description="Helical" evidence="6">
    <location>
        <begin position="186"/>
        <end position="207"/>
    </location>
</feature>
<proteinExistence type="predicted"/>
<dbReference type="GO" id="GO:0016020">
    <property type="term" value="C:membrane"/>
    <property type="evidence" value="ECO:0007669"/>
    <property type="project" value="UniProtKB-SubCell"/>
</dbReference>
<evidence type="ECO:0000256" key="6">
    <source>
        <dbReference type="SAM" id="Phobius"/>
    </source>
</evidence>
<feature type="domain" description="Amino acid permease/ SLC12A" evidence="7">
    <location>
        <begin position="47"/>
        <end position="503"/>
    </location>
</feature>
<feature type="transmembrane region" description="Helical" evidence="6">
    <location>
        <begin position="50"/>
        <end position="70"/>
    </location>
</feature>
<evidence type="ECO:0000256" key="5">
    <source>
        <dbReference type="ARBA" id="ARBA00023136"/>
    </source>
</evidence>
<evidence type="ECO:0000256" key="4">
    <source>
        <dbReference type="ARBA" id="ARBA00022989"/>
    </source>
</evidence>
<dbReference type="PIRSF" id="PIRSF006060">
    <property type="entry name" value="AA_transporter"/>
    <property type="match status" value="1"/>
</dbReference>
<feature type="transmembrane region" description="Helical" evidence="6">
    <location>
        <begin position="280"/>
        <end position="298"/>
    </location>
</feature>
<evidence type="ECO:0000313" key="9">
    <source>
        <dbReference type="Proteomes" id="UP000758603"/>
    </source>
</evidence>
<dbReference type="InterPro" id="IPR050524">
    <property type="entry name" value="APC_YAT"/>
</dbReference>
<dbReference type="Proteomes" id="UP000758603">
    <property type="component" value="Unassembled WGS sequence"/>
</dbReference>
<feature type="transmembrane region" description="Helical" evidence="6">
    <location>
        <begin position="318"/>
        <end position="343"/>
    </location>
</feature>
<dbReference type="Gene3D" id="1.20.1740.10">
    <property type="entry name" value="Amino acid/polyamine transporter I"/>
    <property type="match status" value="1"/>
</dbReference>
<feature type="transmembrane region" description="Helical" evidence="6">
    <location>
        <begin position="408"/>
        <end position="430"/>
    </location>
</feature>
<feature type="transmembrane region" description="Helical" evidence="6">
    <location>
        <begin position="378"/>
        <end position="396"/>
    </location>
</feature>
<evidence type="ECO:0000313" key="8">
    <source>
        <dbReference type="EMBL" id="KAH6647559.1"/>
    </source>
</evidence>
<dbReference type="AlphaFoldDB" id="A0A9P8UDH5"/>
<dbReference type="PANTHER" id="PTHR43341">
    <property type="entry name" value="AMINO ACID PERMEASE"/>
    <property type="match status" value="1"/>
</dbReference>
<keyword evidence="2" id="KW-0813">Transport</keyword>